<keyword evidence="1" id="KW-0648">Protein biosynthesis</keyword>
<name>A0A0G0WKP0_9BACT</name>
<dbReference type="GO" id="GO:0005524">
    <property type="term" value="F:ATP binding"/>
    <property type="evidence" value="ECO:0007669"/>
    <property type="project" value="UniProtKB-KW"/>
</dbReference>
<reference evidence="4 5" key="1">
    <citation type="journal article" date="2015" name="Nature">
        <title>rRNA introns, odd ribosomes, and small enigmatic genomes across a large radiation of phyla.</title>
        <authorList>
            <person name="Brown C.T."/>
            <person name="Hug L.A."/>
            <person name="Thomas B.C."/>
            <person name="Sharon I."/>
            <person name="Castelle C.J."/>
            <person name="Singh A."/>
            <person name="Wilkins M.J."/>
            <person name="Williams K.H."/>
            <person name="Banfield J.F."/>
        </authorList>
    </citation>
    <scope>NUCLEOTIDE SEQUENCE [LARGE SCALE GENOMIC DNA]</scope>
</reference>
<dbReference type="PANTHER" id="PTHR22594">
    <property type="entry name" value="ASPARTYL/LYSYL-TRNA SYNTHETASE"/>
    <property type="match status" value="1"/>
</dbReference>
<dbReference type="GO" id="GO:0003676">
    <property type="term" value="F:nucleic acid binding"/>
    <property type="evidence" value="ECO:0007669"/>
    <property type="project" value="InterPro"/>
</dbReference>
<dbReference type="EMBL" id="LCBN01000025">
    <property type="protein sequence ID" value="KKS13410.1"/>
    <property type="molecule type" value="Genomic_DNA"/>
</dbReference>
<gene>
    <name evidence="4" type="ORF">UU67_C0025G0001</name>
</gene>
<evidence type="ECO:0000259" key="3">
    <source>
        <dbReference type="Pfam" id="PF01336"/>
    </source>
</evidence>
<organism evidence="4 5">
    <name type="scientific">Candidatus Daviesbacteria bacterium GW2011_GWB1_41_5</name>
    <dbReference type="NCBI Taxonomy" id="1618429"/>
    <lineage>
        <taxon>Bacteria</taxon>
        <taxon>Candidatus Daviesiibacteriota</taxon>
    </lineage>
</organism>
<dbReference type="AlphaFoldDB" id="A0A0G0WKP0"/>
<dbReference type="InterPro" id="IPR012340">
    <property type="entry name" value="NA-bd_OB-fold"/>
</dbReference>
<dbReference type="GO" id="GO:0006422">
    <property type="term" value="P:aspartyl-tRNA aminoacylation"/>
    <property type="evidence" value="ECO:0007669"/>
    <property type="project" value="TreeGrafter"/>
</dbReference>
<dbReference type="SUPFAM" id="SSF50249">
    <property type="entry name" value="Nucleic acid-binding proteins"/>
    <property type="match status" value="1"/>
</dbReference>
<evidence type="ECO:0000313" key="4">
    <source>
        <dbReference type="EMBL" id="KKS13410.1"/>
    </source>
</evidence>
<evidence type="ECO:0000256" key="1">
    <source>
        <dbReference type="ARBA" id="ARBA00022917"/>
    </source>
</evidence>
<comment type="caution">
    <text evidence="4">The sequence shown here is derived from an EMBL/GenBank/DDBJ whole genome shotgun (WGS) entry which is preliminary data.</text>
</comment>
<dbReference type="Pfam" id="PF01336">
    <property type="entry name" value="tRNA_anti-codon"/>
    <property type="match status" value="1"/>
</dbReference>
<protein>
    <submittedName>
        <fullName evidence="4">Aspartyl-tRNA synthetase</fullName>
    </submittedName>
</protein>
<sequence length="110" mass="11981">MERTLILDCVSKVGEAVKICGFVTTRRDHGKIVFLDISDRSGVLQVVANGELAGSLRPQDVVCITGKVSKRPENLVNKNLVTGSIELQAEEIEVLSKAEELPFDMGVKDL</sequence>
<proteinExistence type="predicted"/>
<keyword evidence="2 4" id="KW-0030">Aminoacyl-tRNA synthetase</keyword>
<dbReference type="PANTHER" id="PTHR22594:SF5">
    <property type="entry name" value="ASPARTATE--TRNA LIGASE, MITOCHONDRIAL"/>
    <property type="match status" value="1"/>
</dbReference>
<feature type="non-terminal residue" evidence="4">
    <location>
        <position position="110"/>
    </location>
</feature>
<keyword evidence="2 4" id="KW-0436">Ligase</keyword>
<dbReference type="GO" id="GO:0004815">
    <property type="term" value="F:aspartate-tRNA ligase activity"/>
    <property type="evidence" value="ECO:0007669"/>
    <property type="project" value="TreeGrafter"/>
</dbReference>
<evidence type="ECO:0000313" key="5">
    <source>
        <dbReference type="Proteomes" id="UP000034753"/>
    </source>
</evidence>
<dbReference type="Gene3D" id="2.40.50.140">
    <property type="entry name" value="Nucleic acid-binding proteins"/>
    <property type="match status" value="1"/>
</dbReference>
<dbReference type="Proteomes" id="UP000034753">
    <property type="component" value="Unassembled WGS sequence"/>
</dbReference>
<accession>A0A0G0WKP0</accession>
<evidence type="ECO:0000256" key="2">
    <source>
        <dbReference type="ARBA" id="ARBA00023146"/>
    </source>
</evidence>
<feature type="domain" description="OB" evidence="3">
    <location>
        <begin position="17"/>
        <end position="95"/>
    </location>
</feature>
<dbReference type="InterPro" id="IPR004365">
    <property type="entry name" value="NA-bd_OB_tRNA"/>
</dbReference>